<keyword evidence="2" id="KW-0732">Signal</keyword>
<organism evidence="4 5">
    <name type="scientific">Mixia osmundae (strain CBS 9802 / IAM 14324 / JCM 22182 / KY 12970)</name>
    <dbReference type="NCBI Taxonomy" id="764103"/>
    <lineage>
        <taxon>Eukaryota</taxon>
        <taxon>Fungi</taxon>
        <taxon>Dikarya</taxon>
        <taxon>Basidiomycota</taxon>
        <taxon>Pucciniomycotina</taxon>
        <taxon>Mixiomycetes</taxon>
        <taxon>Mixiales</taxon>
        <taxon>Mixiaceae</taxon>
        <taxon>Mixia</taxon>
    </lineage>
</organism>
<feature type="signal peptide" evidence="2">
    <location>
        <begin position="1"/>
        <end position="21"/>
    </location>
</feature>
<feature type="chain" id="PRO_5003492439" description="Polysaccharide lyase 14 domain-containing protein" evidence="2">
    <location>
        <begin position="22"/>
        <end position="848"/>
    </location>
</feature>
<feature type="compositionally biased region" description="Low complexity" evidence="1">
    <location>
        <begin position="218"/>
        <end position="243"/>
    </location>
</feature>
<keyword evidence="5" id="KW-1185">Reference proteome</keyword>
<proteinExistence type="predicted"/>
<feature type="compositionally biased region" description="Low complexity" evidence="1">
    <location>
        <begin position="169"/>
        <end position="187"/>
    </location>
</feature>
<gene>
    <name evidence="4" type="primary">Mo00788</name>
    <name evidence="4" type="ORF">E5Q_00788</name>
</gene>
<reference evidence="4 5" key="2">
    <citation type="journal article" date="2012" name="Open Biol.">
        <title>Characteristics of nucleosomes and linker DNA regions on the genome of the basidiomycete Mixia osmundae revealed by mono- and dinucleosome mapping.</title>
        <authorList>
            <person name="Nishida H."/>
            <person name="Kondo S."/>
            <person name="Matsumoto T."/>
            <person name="Suzuki Y."/>
            <person name="Yoshikawa H."/>
            <person name="Taylor T.D."/>
            <person name="Sugiyama J."/>
        </authorList>
    </citation>
    <scope>NUCLEOTIDE SEQUENCE [LARGE SCALE GENOMIC DNA]</scope>
    <source>
        <strain evidence="5">CBS 9802 / IAM 14324 / JCM 22182 / KY 12970</strain>
    </source>
</reference>
<dbReference type="STRING" id="764103.G7DU80"/>
<evidence type="ECO:0000256" key="2">
    <source>
        <dbReference type="SAM" id="SignalP"/>
    </source>
</evidence>
<feature type="compositionally biased region" description="Polar residues" evidence="1">
    <location>
        <begin position="188"/>
        <end position="201"/>
    </location>
</feature>
<dbReference type="EMBL" id="BABT02000028">
    <property type="protein sequence ID" value="GAA94140.1"/>
    <property type="molecule type" value="Genomic_DNA"/>
</dbReference>
<dbReference type="Proteomes" id="UP000009131">
    <property type="component" value="Unassembled WGS sequence"/>
</dbReference>
<dbReference type="PANTHER" id="PTHR40124:SF1">
    <property type="entry name" value="DISAGGREGATASE RELATED REPEAT PROTEIN"/>
    <property type="match status" value="1"/>
</dbReference>
<dbReference type="HOGENOM" id="CLU_336182_0_0_1"/>
<evidence type="ECO:0000259" key="3">
    <source>
        <dbReference type="Pfam" id="PF21294"/>
    </source>
</evidence>
<protein>
    <recommendedName>
        <fullName evidence="3">Polysaccharide lyase 14 domain-containing protein</fullName>
    </recommendedName>
</protein>
<comment type="caution">
    <text evidence="4">The sequence shown here is derived from an EMBL/GenBank/DDBJ whole genome shotgun (WGS) entry which is preliminary data.</text>
</comment>
<dbReference type="eggNOG" id="ENOG502RZ0M">
    <property type="taxonomic scope" value="Eukaryota"/>
</dbReference>
<evidence type="ECO:0000313" key="5">
    <source>
        <dbReference type="Proteomes" id="UP000009131"/>
    </source>
</evidence>
<dbReference type="InterPro" id="IPR048958">
    <property type="entry name" value="Polysacc_lyase_14"/>
</dbReference>
<feature type="region of interest" description="Disordered" evidence="1">
    <location>
        <begin position="169"/>
        <end position="255"/>
    </location>
</feature>
<evidence type="ECO:0000313" key="4">
    <source>
        <dbReference type="EMBL" id="GAA94140.1"/>
    </source>
</evidence>
<dbReference type="InParanoid" id="G7DU80"/>
<feature type="region of interest" description="Disordered" evidence="1">
    <location>
        <begin position="42"/>
        <end position="71"/>
    </location>
</feature>
<dbReference type="Pfam" id="PF21294">
    <property type="entry name" value="Polysacc_lyase_14"/>
    <property type="match status" value="1"/>
</dbReference>
<sequence>MLLLLAALHCVLVSYLPVVDSPQAGLESSASLRVCSRRRHISPKQVASKVKAHKEDRPSAKMSPSQHNTKTRRAATWLALSAVAASMMSVSAAHLDKKAQHAFHRPSEHAGHGAAEWVSLGSGFTDIPAKPTAFGGVGKIAVSAHSFVNDTPTGTYTLNLRTVGKIVNNGDGSDTSSGTSSDQTNSTLSSTTSVGAPTTTFALAPEATELVNTKNPKAALEASEEATATTSSRSASASASATTVPAGEPTAAPAPSSLGVKLVTSSEANLPTPLKAWHGPGSMTAISEWTTAFKFNHWAWGSDNVKIQKGNPPASQWSSAGKASDDYVNKNNSLKALYPKGTWSPGNKPVGGFGFNAIPMPISGSNNVSLAYSVFFPKDFDFVLGGKLPGLYGGHTACSGGVAAEDCFSTRLMFRKNGMGELYLYAARDKQVEALCTLPPLSWCDAVYGMSIGRGSWTFKTGEWTNIRQDIWLNTPGKANGGFNIWVNDELKLHSDTVFYRGARGASSGTVKVGGYVLLFDSKVNPGFSTFPAPAGAPQVAPTCAPTAVTIPGETGELIGSVSGVATATATSSLSVGPIKAGVRTKTLTKTLTRHVTITDYKTKTAETKLVTEHSTTTKEVRRYKTVTVTPTAQAKIIANPSAFRFISATSAKFSTTEMPSSAPTAAPTLVLQQRAFKVTTKTVHKTVFRTKYHTTTKTRTIHPTKTIEAVRTKTTTEHRTKTTTVGVAASTSTAIAKGTGSGSKAVAKAWNASNSKTDTQVLGIMVGRLLDRDARLLIRNRTGGHLFRWLNEAILKSKGSEQLVPRFLNICVVLIFTNTRQLRHDLVGCTCIVCIAFLALSICSLPA</sequence>
<evidence type="ECO:0000256" key="1">
    <source>
        <dbReference type="SAM" id="MobiDB-lite"/>
    </source>
</evidence>
<feature type="domain" description="Polysaccharide lyase 14" evidence="3">
    <location>
        <begin position="330"/>
        <end position="504"/>
    </location>
</feature>
<dbReference type="OrthoDB" id="10069995at2759"/>
<accession>G7DU80</accession>
<dbReference type="AlphaFoldDB" id="G7DU80"/>
<dbReference type="Gene3D" id="2.60.120.200">
    <property type="match status" value="1"/>
</dbReference>
<dbReference type="PANTHER" id="PTHR40124">
    <property type="match status" value="1"/>
</dbReference>
<reference evidence="4 5" key="1">
    <citation type="journal article" date="2011" name="J. Gen. Appl. Microbiol.">
        <title>Draft genome sequencing of the enigmatic basidiomycete Mixia osmundae.</title>
        <authorList>
            <person name="Nishida H."/>
            <person name="Nagatsuka Y."/>
            <person name="Sugiyama J."/>
        </authorList>
    </citation>
    <scope>NUCLEOTIDE SEQUENCE [LARGE SCALE GENOMIC DNA]</scope>
    <source>
        <strain evidence="5">CBS 9802 / IAM 14324 / JCM 22182 / KY 12970</strain>
    </source>
</reference>
<name>G7DU80_MIXOS</name>